<dbReference type="STRING" id="331657.A0A4U0VFB8"/>
<dbReference type="SUPFAM" id="SSF54427">
    <property type="entry name" value="NTF2-like"/>
    <property type="match status" value="1"/>
</dbReference>
<dbReference type="PANTHER" id="PTHR39598">
    <property type="entry name" value="AUSTINOL SYNTHESIS PROTEIN F-RELATED"/>
    <property type="match status" value="1"/>
</dbReference>
<dbReference type="AlphaFoldDB" id="A0A4U0VFB8"/>
<dbReference type="PANTHER" id="PTHR39598:SF1">
    <property type="entry name" value="AUSTINOID BIOSYNTHESIS CLUSTERS PROTEIN F-RELATED"/>
    <property type="match status" value="1"/>
</dbReference>
<evidence type="ECO:0008006" key="3">
    <source>
        <dbReference type="Google" id="ProtNLM"/>
    </source>
</evidence>
<gene>
    <name evidence="1" type="ORF">B0A49_14037</name>
</gene>
<comment type="caution">
    <text evidence="1">The sequence shown here is derived from an EMBL/GenBank/DDBJ whole genome shotgun (WGS) entry which is preliminary data.</text>
</comment>
<accession>A0A4U0VFB8</accession>
<proteinExistence type="predicted"/>
<dbReference type="InterPro" id="IPR032710">
    <property type="entry name" value="NTF2-like_dom_sf"/>
</dbReference>
<dbReference type="InterPro" id="IPR050977">
    <property type="entry name" value="Fungal_Meroterpenoid_Isomerase"/>
</dbReference>
<name>A0A4U0VFB8_9PEZI</name>
<dbReference type="Gene3D" id="3.10.450.50">
    <property type="match status" value="1"/>
</dbReference>
<dbReference type="EMBL" id="NAJN01002864">
    <property type="protein sequence ID" value="TKA47810.1"/>
    <property type="molecule type" value="Genomic_DNA"/>
</dbReference>
<sequence>MASVQRSTALAFLQSFQELDVNSHLALRTPGCRHTMAPASLNYPPSMTNEQFAAHLSSLRTIIASFPVTAKEIFEHEGGNQVTIWATSSATFREEAKDEDSGLDWSYYGEYIFILSFNQAGDKIERIVEFVDSKRAVEVGVLVERARRNVAARKENPYGDNKLAH</sequence>
<reference evidence="1 2" key="1">
    <citation type="submission" date="2017-03" db="EMBL/GenBank/DDBJ databases">
        <title>Genomes of endolithic fungi from Antarctica.</title>
        <authorList>
            <person name="Coleine C."/>
            <person name="Masonjones S."/>
            <person name="Stajich J.E."/>
        </authorList>
    </citation>
    <scope>NUCLEOTIDE SEQUENCE [LARGE SCALE GENOMIC DNA]</scope>
    <source>
        <strain evidence="1 2">CCFEE 5187</strain>
    </source>
</reference>
<keyword evidence="2" id="KW-1185">Reference proteome</keyword>
<dbReference type="OrthoDB" id="3758478at2759"/>
<protein>
    <recommendedName>
        <fullName evidence="3">SnoaL-like domain-containing protein</fullName>
    </recommendedName>
</protein>
<dbReference type="Proteomes" id="UP000308768">
    <property type="component" value="Unassembled WGS sequence"/>
</dbReference>
<organism evidence="1 2">
    <name type="scientific">Cryomyces minteri</name>
    <dbReference type="NCBI Taxonomy" id="331657"/>
    <lineage>
        <taxon>Eukaryota</taxon>
        <taxon>Fungi</taxon>
        <taxon>Dikarya</taxon>
        <taxon>Ascomycota</taxon>
        <taxon>Pezizomycotina</taxon>
        <taxon>Dothideomycetes</taxon>
        <taxon>Dothideomycetes incertae sedis</taxon>
        <taxon>Cryomyces</taxon>
    </lineage>
</organism>
<evidence type="ECO:0000313" key="1">
    <source>
        <dbReference type="EMBL" id="TKA47810.1"/>
    </source>
</evidence>
<evidence type="ECO:0000313" key="2">
    <source>
        <dbReference type="Proteomes" id="UP000308768"/>
    </source>
</evidence>